<evidence type="ECO:0008006" key="3">
    <source>
        <dbReference type="Google" id="ProtNLM"/>
    </source>
</evidence>
<protein>
    <recommendedName>
        <fullName evidence="3">Fimbrillin family protein</fullName>
    </recommendedName>
</protein>
<dbReference type="HOGENOM" id="CLU_838509_0_0_10"/>
<dbReference type="AlphaFoldDB" id="U6RFA4"/>
<dbReference type="InterPro" id="IPR025049">
    <property type="entry name" value="Mfa-like_1"/>
</dbReference>
<dbReference type="InterPro" id="IPR042278">
    <property type="entry name" value="Mfa-like_1_N"/>
</dbReference>
<accession>U6RFA4</accession>
<dbReference type="PROSITE" id="PS51257">
    <property type="entry name" value="PROKAR_LIPOPROTEIN"/>
    <property type="match status" value="1"/>
</dbReference>
<dbReference type="GeneID" id="60061909"/>
<proteinExistence type="predicted"/>
<dbReference type="CDD" id="cd13121">
    <property type="entry name" value="BF2867_like_C"/>
    <property type="match status" value="1"/>
</dbReference>
<reference evidence="1 2" key="1">
    <citation type="submission" date="2013-04" db="EMBL/GenBank/DDBJ databases">
        <title>The Genome Sequence of Bacteroides massiliensis DSM 17679.</title>
        <authorList>
            <consortium name="The Broad Institute Genomics Platform"/>
            <person name="Earl A."/>
            <person name="Ward D."/>
            <person name="Feldgarden M."/>
            <person name="Gevers D."/>
            <person name="Martens E."/>
            <person name="Fenner L."/>
            <person name="Roux V."/>
            <person name="Mallet M.N."/>
            <person name="Raoult D."/>
            <person name="Walker B."/>
            <person name="Young S."/>
            <person name="Zeng Q."/>
            <person name="Gargeya S."/>
            <person name="Fitzgerald M."/>
            <person name="Haas B."/>
            <person name="Abouelleil A."/>
            <person name="Allen A.W."/>
            <person name="Alvarado L."/>
            <person name="Arachchi H.M."/>
            <person name="Berlin A.M."/>
            <person name="Chapman S.B."/>
            <person name="Gainer-Dewar J."/>
            <person name="Goldberg J."/>
            <person name="Griggs A."/>
            <person name="Gujja S."/>
            <person name="Hansen M."/>
            <person name="Howarth C."/>
            <person name="Imamovic A."/>
            <person name="Ireland A."/>
            <person name="Larimer J."/>
            <person name="McCowan C."/>
            <person name="Murphy C."/>
            <person name="Pearson M."/>
            <person name="Poon T.W."/>
            <person name="Priest M."/>
            <person name="Roberts A."/>
            <person name="Saif S."/>
            <person name="Shea T."/>
            <person name="Sisk P."/>
            <person name="Sykes S."/>
            <person name="Wortman J."/>
            <person name="Nusbaum C."/>
            <person name="Birren B."/>
        </authorList>
    </citation>
    <scope>NUCLEOTIDE SEQUENCE [LARGE SCALE GENOMIC DNA]</scope>
    <source>
        <strain evidence="2">B84634 / Timone 84634 / DSM 17679 / JCM 13223</strain>
    </source>
</reference>
<dbReference type="Proteomes" id="UP000017831">
    <property type="component" value="Unassembled WGS sequence"/>
</dbReference>
<dbReference type="CDD" id="cd13120">
    <property type="entry name" value="BF2867_like_N"/>
    <property type="match status" value="1"/>
</dbReference>
<dbReference type="EMBL" id="AQHY01000025">
    <property type="protein sequence ID" value="EOA54752.1"/>
    <property type="molecule type" value="Genomic_DNA"/>
</dbReference>
<gene>
    <name evidence="1" type="ORF">HMPREF1534_02145</name>
</gene>
<dbReference type="PATRIC" id="fig|1121098.3.peg.2180"/>
<dbReference type="Gene3D" id="2.60.40.2620">
    <property type="entry name" value="Fimbrillin-like"/>
    <property type="match status" value="1"/>
</dbReference>
<dbReference type="RefSeq" id="WP_005940741.1">
    <property type="nucleotide sequence ID" value="NZ_KB890324.1"/>
</dbReference>
<comment type="caution">
    <text evidence="1">The sequence shown here is derived from an EMBL/GenBank/DDBJ whole genome shotgun (WGS) entry which is preliminary data.</text>
</comment>
<keyword evidence="2" id="KW-1185">Reference proteome</keyword>
<sequence>MKYLNGVAVCCLGSILFLSCQEQFEEDSERQEGQQLPMSVIAQIGVIHNEPTPRYSGEVGSAIFAEGDKIGMFVDDNPVTEWTYSLKWTSPKAYWDDLVTESTFSAFYPYNDATTDRTKVCLPSLKGQDGSWENIQKYDFMVAEVTQAYGEDGTVAFTGNNSFRHISCLVQFDIKAAGTLSDAVLTNLSLEGGNIISSATYSFETEKVTLTQEGDSDLLSVSLNNHSMADEKEGVSYYFILNQKTSDTPVSLTLEYSVAGKSYAASISTFAKDNAFKEGTHQKYNIAVNGKEIQITGGEIGSWNDGGEMGDINLDVKTGDEENK</sequence>
<dbReference type="Pfam" id="PF13149">
    <property type="entry name" value="Mfa_like_1"/>
    <property type="match status" value="1"/>
</dbReference>
<dbReference type="Gene3D" id="2.60.40.2630">
    <property type="match status" value="1"/>
</dbReference>
<dbReference type="eggNOG" id="ENOG5033QXV">
    <property type="taxonomic scope" value="Bacteria"/>
</dbReference>
<organism evidence="1 2">
    <name type="scientific">Phocaeicola massiliensis B84634 = Timone 84634 = DSM 17679 = JCM 13223</name>
    <dbReference type="NCBI Taxonomy" id="1121098"/>
    <lineage>
        <taxon>Bacteria</taxon>
        <taxon>Pseudomonadati</taxon>
        <taxon>Bacteroidota</taxon>
        <taxon>Bacteroidia</taxon>
        <taxon>Bacteroidales</taxon>
        <taxon>Bacteroidaceae</taxon>
        <taxon>Phocaeicola</taxon>
    </lineage>
</organism>
<evidence type="ECO:0000313" key="1">
    <source>
        <dbReference type="EMBL" id="EOA54752.1"/>
    </source>
</evidence>
<name>U6RFA4_9BACT</name>
<dbReference type="OrthoDB" id="1024727at2"/>
<evidence type="ECO:0000313" key="2">
    <source>
        <dbReference type="Proteomes" id="UP000017831"/>
    </source>
</evidence>